<name>A0A8C3K1W3_9CHAR</name>
<organism evidence="18 19">
    <name type="scientific">Calidris pygmaea</name>
    <name type="common">Spoon-billed sandpiper</name>
    <dbReference type="NCBI Taxonomy" id="425635"/>
    <lineage>
        <taxon>Eukaryota</taxon>
        <taxon>Metazoa</taxon>
        <taxon>Chordata</taxon>
        <taxon>Craniata</taxon>
        <taxon>Vertebrata</taxon>
        <taxon>Euteleostomi</taxon>
        <taxon>Archelosauria</taxon>
        <taxon>Archosauria</taxon>
        <taxon>Dinosauria</taxon>
        <taxon>Saurischia</taxon>
        <taxon>Theropoda</taxon>
        <taxon>Coelurosauria</taxon>
        <taxon>Aves</taxon>
        <taxon>Neognathae</taxon>
        <taxon>Neoaves</taxon>
        <taxon>Charadriiformes</taxon>
        <taxon>Scolopacidae</taxon>
        <taxon>Calidris</taxon>
    </lineage>
</organism>
<dbReference type="GO" id="GO:0001525">
    <property type="term" value="P:angiogenesis"/>
    <property type="evidence" value="ECO:0007669"/>
    <property type="project" value="UniProtKB-ARBA"/>
</dbReference>
<keyword evidence="7" id="KW-0808">Transferase</keyword>
<dbReference type="Ensembl" id="ENSCPGT00000017800.1">
    <property type="protein sequence ID" value="ENSCPGP00000016273.1"/>
    <property type="gene ID" value="ENSCPGG00000011462.1"/>
</dbReference>
<evidence type="ECO:0000256" key="3">
    <source>
        <dbReference type="ARBA" id="ARBA00004922"/>
    </source>
</evidence>
<dbReference type="FunFam" id="3.90.550.50:FF:000007">
    <property type="entry name" value="Glycoprotein-N-acetylgalactosamine 3-beta-galactosyltransferase 1"/>
    <property type="match status" value="1"/>
</dbReference>
<dbReference type="Gene3D" id="3.90.550.50">
    <property type="match status" value="1"/>
</dbReference>
<evidence type="ECO:0000256" key="9">
    <source>
        <dbReference type="ARBA" id="ARBA00022723"/>
    </source>
</evidence>
<keyword evidence="6" id="KW-0328">Glycosyltransferase</keyword>
<dbReference type="PANTHER" id="PTHR23033">
    <property type="entry name" value="BETA1,3-GALACTOSYLTRANSFERASE"/>
    <property type="match status" value="1"/>
</dbReference>
<keyword evidence="8" id="KW-0812">Transmembrane</keyword>
<keyword evidence="13" id="KW-0472">Membrane</keyword>
<comment type="pathway">
    <text evidence="3">Protein modification; protein glycosylation.</text>
</comment>
<evidence type="ECO:0000256" key="16">
    <source>
        <dbReference type="ARBA" id="ARBA00048842"/>
    </source>
</evidence>
<dbReference type="EC" id="2.4.1.122" evidence="5"/>
<evidence type="ECO:0000256" key="15">
    <source>
        <dbReference type="ARBA" id="ARBA00023211"/>
    </source>
</evidence>
<dbReference type="PANTHER" id="PTHR23033:SF9">
    <property type="entry name" value="GLYCOPROTEIN-N-ACETYLGALACTOSAMINE 3-BETA-GALACTOSYLTRANSFERASE 1-A"/>
    <property type="match status" value="1"/>
</dbReference>
<evidence type="ECO:0000256" key="6">
    <source>
        <dbReference type="ARBA" id="ARBA00022676"/>
    </source>
</evidence>
<dbReference type="GO" id="GO:0000166">
    <property type="term" value="F:nucleotide binding"/>
    <property type="evidence" value="ECO:0007669"/>
    <property type="project" value="UniProtKB-KW"/>
</dbReference>
<dbReference type="InterPro" id="IPR026050">
    <property type="entry name" value="C1GALT1/C1GALT1_chp1"/>
</dbReference>
<evidence type="ECO:0000256" key="10">
    <source>
        <dbReference type="ARBA" id="ARBA00022741"/>
    </source>
</evidence>
<evidence type="ECO:0000256" key="11">
    <source>
        <dbReference type="ARBA" id="ARBA00022968"/>
    </source>
</evidence>
<feature type="domain" description="Fringe-like glycosyltransferase" evidence="17">
    <location>
        <begin position="132"/>
        <end position="231"/>
    </location>
</feature>
<accession>A0A8C3K1W3</accession>
<evidence type="ECO:0000256" key="5">
    <source>
        <dbReference type="ARBA" id="ARBA00012557"/>
    </source>
</evidence>
<evidence type="ECO:0000256" key="8">
    <source>
        <dbReference type="ARBA" id="ARBA00022692"/>
    </source>
</evidence>
<evidence type="ECO:0000256" key="13">
    <source>
        <dbReference type="ARBA" id="ARBA00023136"/>
    </source>
</evidence>
<dbReference type="GO" id="GO:0046872">
    <property type="term" value="F:metal ion binding"/>
    <property type="evidence" value="ECO:0007669"/>
    <property type="project" value="UniProtKB-KW"/>
</dbReference>
<keyword evidence="19" id="KW-1185">Reference proteome</keyword>
<evidence type="ECO:0000256" key="1">
    <source>
        <dbReference type="ARBA" id="ARBA00001936"/>
    </source>
</evidence>
<keyword evidence="9" id="KW-0479">Metal-binding</keyword>
<evidence type="ECO:0000256" key="14">
    <source>
        <dbReference type="ARBA" id="ARBA00023157"/>
    </source>
</evidence>
<keyword evidence="15" id="KW-0464">Manganese</keyword>
<sequence>MGWASGWPMDMVVPIMANDCGGPHRGHQGWSPHCGQQIGVVPTVANNCGGPHHGDEAGVARALFQRVRVLCWVMTGPTTLETKARHVRATWARHCNVAIFMSSQPAPTFPAVGLPVGEGRHQLYWKTIRAFQYIHQHHLEEADWFLKADDDTFLVVANLRWLLAPYPPESPLYFGKRFKPFVGQGYMSGGAGYVLSKEALKRLVAALATGSCGHSSPVEDLALGQCLEKVGVGAGDSRDTGGRETFHPFPPETHLTHKFSPNFWYRSYCYYPVVEVRSVCVSSPPRPGPLSLHPDGP</sequence>
<evidence type="ECO:0000256" key="4">
    <source>
        <dbReference type="ARBA" id="ARBA00006462"/>
    </source>
</evidence>
<dbReference type="GO" id="GO:0016020">
    <property type="term" value="C:membrane"/>
    <property type="evidence" value="ECO:0007669"/>
    <property type="project" value="UniProtKB-SubCell"/>
</dbReference>
<dbReference type="InterPro" id="IPR003378">
    <property type="entry name" value="Fringe-like_glycosylTrfase"/>
</dbReference>
<evidence type="ECO:0000259" key="17">
    <source>
        <dbReference type="Pfam" id="PF02434"/>
    </source>
</evidence>
<comment type="catalytic activity">
    <reaction evidence="16">
        <text>an N-acetyl-alpha-D-galactosaminyl derivative + UDP-alpha-D-galactose = a beta-D-galactosyl-(1-&gt;3)-N-acetyl-alpha-D-galactosaminyl derivative + UDP + H(+)</text>
        <dbReference type="Rhea" id="RHEA:15621"/>
        <dbReference type="ChEBI" id="CHEBI:15378"/>
        <dbReference type="ChEBI" id="CHEBI:28257"/>
        <dbReference type="ChEBI" id="CHEBI:58223"/>
        <dbReference type="ChEBI" id="CHEBI:66914"/>
        <dbReference type="ChEBI" id="CHEBI:133470"/>
        <dbReference type="EC" id="2.4.1.122"/>
    </reaction>
</comment>
<comment type="cofactor">
    <cofactor evidence="1">
        <name>Mn(2+)</name>
        <dbReference type="ChEBI" id="CHEBI:29035"/>
    </cofactor>
</comment>
<keyword evidence="11" id="KW-0735">Signal-anchor</keyword>
<protein>
    <recommendedName>
        <fullName evidence="5">N-acetylgalactosaminide beta-1,3-galactosyltransferase</fullName>
        <ecNumber evidence="5">2.4.1.122</ecNumber>
    </recommendedName>
</protein>
<keyword evidence="14" id="KW-1015">Disulfide bond</keyword>
<comment type="similarity">
    <text evidence="4">Belongs to the glycosyltransferase 31 family. Beta3-Gal-T subfamily.</text>
</comment>
<proteinExistence type="inferred from homology"/>
<reference evidence="18" key="1">
    <citation type="submission" date="2025-08" db="UniProtKB">
        <authorList>
            <consortium name="Ensembl"/>
        </authorList>
    </citation>
    <scope>IDENTIFICATION</scope>
</reference>
<keyword evidence="10" id="KW-0547">Nucleotide-binding</keyword>
<evidence type="ECO:0000256" key="2">
    <source>
        <dbReference type="ARBA" id="ARBA00004606"/>
    </source>
</evidence>
<dbReference type="GO" id="GO:0016263">
    <property type="term" value="F:glycoprotein-N-acetylgalactosamine 3-beta-galactosyltransferase activity"/>
    <property type="evidence" value="ECO:0007669"/>
    <property type="project" value="UniProtKB-EC"/>
</dbReference>
<dbReference type="AlphaFoldDB" id="A0A8C3K1W3"/>
<evidence type="ECO:0000256" key="12">
    <source>
        <dbReference type="ARBA" id="ARBA00022989"/>
    </source>
</evidence>
<dbReference type="UniPathway" id="UPA00378"/>
<evidence type="ECO:0000313" key="18">
    <source>
        <dbReference type="Ensembl" id="ENSCPGP00000016273.1"/>
    </source>
</evidence>
<evidence type="ECO:0000256" key="7">
    <source>
        <dbReference type="ARBA" id="ARBA00022679"/>
    </source>
</evidence>
<dbReference type="Pfam" id="PF02434">
    <property type="entry name" value="Fringe"/>
    <property type="match status" value="1"/>
</dbReference>
<keyword evidence="12" id="KW-1133">Transmembrane helix</keyword>
<evidence type="ECO:0000313" key="19">
    <source>
        <dbReference type="Proteomes" id="UP000694419"/>
    </source>
</evidence>
<dbReference type="Proteomes" id="UP000694419">
    <property type="component" value="Unplaced"/>
</dbReference>
<reference evidence="18" key="2">
    <citation type="submission" date="2025-09" db="UniProtKB">
        <authorList>
            <consortium name="Ensembl"/>
        </authorList>
    </citation>
    <scope>IDENTIFICATION</scope>
</reference>
<comment type="subcellular location">
    <subcellularLocation>
        <location evidence="2">Membrane</location>
        <topology evidence="2">Single-pass type II membrane protein</topology>
    </subcellularLocation>
</comment>